<feature type="non-terminal residue" evidence="2">
    <location>
        <position position="173"/>
    </location>
</feature>
<dbReference type="PANTHER" id="PTHR21207">
    <property type="entry name" value="PARKIN COREGULATED GENE PROTEIN PARK2 COREGULATED"/>
    <property type="match status" value="1"/>
</dbReference>
<feature type="non-terminal residue" evidence="2">
    <location>
        <position position="1"/>
    </location>
</feature>
<dbReference type="PANTHER" id="PTHR21207:SF1">
    <property type="entry name" value="PACRG-LIKE PROTEIN"/>
    <property type="match status" value="1"/>
</dbReference>
<dbReference type="Proteomes" id="UP000586704">
    <property type="component" value="Unassembled WGS sequence"/>
</dbReference>
<proteinExistence type="predicted"/>
<comment type="caution">
    <text evidence="2">The sequence shown here is derived from an EMBL/GenBank/DDBJ whole genome shotgun (WGS) entry which is preliminary data.</text>
</comment>
<evidence type="ECO:0000256" key="1">
    <source>
        <dbReference type="SAM" id="MobiDB-lite"/>
    </source>
</evidence>
<gene>
    <name evidence="2" type="primary">Pacrgl</name>
    <name evidence="2" type="ORF">CEYCYA_R05304</name>
</gene>
<dbReference type="Pfam" id="PF10274">
    <property type="entry name" value="ParcG"/>
    <property type="match status" value="1"/>
</dbReference>
<reference evidence="2 3" key="1">
    <citation type="submission" date="2020-02" db="EMBL/GenBank/DDBJ databases">
        <title>Bird 10,000 Genomes (B10K) Project - Family phase.</title>
        <authorList>
            <person name="Zhang G."/>
        </authorList>
    </citation>
    <scope>NUCLEOTIDE SEQUENCE [LARGE SCALE GENOMIC DNA]</scope>
    <source>
        <strain evidence="2">B10K-DU-013-51</strain>
        <tissue evidence="2">Mixed tissue sample</tissue>
    </source>
</reference>
<dbReference type="AlphaFoldDB" id="A0A7L4NAY0"/>
<protein>
    <submittedName>
        <fullName evidence="2">PACRL protein</fullName>
    </submittedName>
</protein>
<dbReference type="InterPro" id="IPR019399">
    <property type="entry name" value="Parkin_co-regulated_protein"/>
</dbReference>
<keyword evidence="3" id="KW-1185">Reference proteome</keyword>
<sequence length="173" mass="18441">GSSVLRMSSGIQVKAKTAVQKSKTSSPLLCSPEAAINPKPKPSDKLNPKTINPFGVNSRPSPFASVYAKGGIPCRIVHGTVKHRLQWECLPGTVSFDPLLVVLAEGLSETKHPFTFVSKEGFKELLMVEGASDKTIPLLPRLVPVLKAALAHSDYEVFGRGLDALVQLSAVVG</sequence>
<organism evidence="2 3">
    <name type="scientific">Ceyx cyanopectus</name>
    <name type="common">Indigo-banded kingfisher</name>
    <dbReference type="NCBI Taxonomy" id="390723"/>
    <lineage>
        <taxon>Eukaryota</taxon>
        <taxon>Metazoa</taxon>
        <taxon>Chordata</taxon>
        <taxon>Craniata</taxon>
        <taxon>Vertebrata</taxon>
        <taxon>Euteleostomi</taxon>
        <taxon>Archelosauria</taxon>
        <taxon>Archosauria</taxon>
        <taxon>Dinosauria</taxon>
        <taxon>Saurischia</taxon>
        <taxon>Theropoda</taxon>
        <taxon>Coelurosauria</taxon>
        <taxon>Aves</taxon>
        <taxon>Neognathae</taxon>
        <taxon>Neoaves</taxon>
        <taxon>Telluraves</taxon>
        <taxon>Coraciimorphae</taxon>
        <taxon>Coraciiformes</taxon>
        <taxon>Alcedinidae</taxon>
        <taxon>Ceyx</taxon>
    </lineage>
</organism>
<feature type="compositionally biased region" description="Polar residues" evidence="1">
    <location>
        <begin position="19"/>
        <end position="28"/>
    </location>
</feature>
<name>A0A7L4NAY0_9AVES</name>
<accession>A0A7L4NAY0</accession>
<feature type="region of interest" description="Disordered" evidence="1">
    <location>
        <begin position="16"/>
        <end position="47"/>
    </location>
</feature>
<evidence type="ECO:0000313" key="3">
    <source>
        <dbReference type="Proteomes" id="UP000586704"/>
    </source>
</evidence>
<dbReference type="OrthoDB" id="10258089at2759"/>
<dbReference type="EMBL" id="VYZU01053845">
    <property type="protein sequence ID" value="NXY87189.1"/>
    <property type="molecule type" value="Genomic_DNA"/>
</dbReference>
<evidence type="ECO:0000313" key="2">
    <source>
        <dbReference type="EMBL" id="NXY87189.1"/>
    </source>
</evidence>